<keyword evidence="5" id="KW-0378">Hydrolase</keyword>
<dbReference type="EMBL" id="JASCXX010000014">
    <property type="protein sequence ID" value="MDI6449853.1"/>
    <property type="molecule type" value="Genomic_DNA"/>
</dbReference>
<keyword evidence="1" id="KW-0597">Phosphoprotein</keyword>
<dbReference type="InterPro" id="IPR037038">
    <property type="entry name" value="HepT-like_sf"/>
</dbReference>
<sequence length="117" mass="13606">MNNRTRKLLFDVQDSARSIRHWCQNRTFTEYESDRQFRRAVEREFEIIGEALNLLSHEDPVTAARIHHLSRIVGFRNRVIHGYDTIDDATVWGVVESHLPALLAEVEALLQKPDAEP</sequence>
<dbReference type="PANTHER" id="PTHR34139:SF1">
    <property type="entry name" value="RNASE MJ1380-RELATED"/>
    <property type="match status" value="1"/>
</dbReference>
<protein>
    <submittedName>
        <fullName evidence="7">DUF86 domain-containing protein</fullName>
    </submittedName>
</protein>
<evidence type="ECO:0000313" key="7">
    <source>
        <dbReference type="EMBL" id="MDI6449853.1"/>
    </source>
</evidence>
<dbReference type="GO" id="GO:0000166">
    <property type="term" value="F:nucleotide binding"/>
    <property type="evidence" value="ECO:0007669"/>
    <property type="project" value="UniProtKB-KW"/>
</dbReference>
<keyword evidence="8" id="KW-1185">Reference proteome</keyword>
<dbReference type="GO" id="GO:0004540">
    <property type="term" value="F:RNA nuclease activity"/>
    <property type="evidence" value="ECO:0007669"/>
    <property type="project" value="InterPro"/>
</dbReference>
<evidence type="ECO:0000256" key="6">
    <source>
        <dbReference type="ARBA" id="ARBA00024207"/>
    </source>
</evidence>
<comment type="caution">
    <text evidence="7">The sequence shown here is derived from an EMBL/GenBank/DDBJ whole genome shotgun (WGS) entry which is preliminary data.</text>
</comment>
<keyword evidence="3" id="KW-0540">Nuclease</keyword>
<dbReference type="PANTHER" id="PTHR34139">
    <property type="entry name" value="UPF0331 PROTEIN MJ0127"/>
    <property type="match status" value="1"/>
</dbReference>
<dbReference type="InterPro" id="IPR051813">
    <property type="entry name" value="HepT_RNase_toxin"/>
</dbReference>
<evidence type="ECO:0000256" key="2">
    <source>
        <dbReference type="ARBA" id="ARBA00022649"/>
    </source>
</evidence>
<evidence type="ECO:0000256" key="1">
    <source>
        <dbReference type="ARBA" id="ARBA00022553"/>
    </source>
</evidence>
<dbReference type="AlphaFoldDB" id="A0AAW6U1X4"/>
<dbReference type="GO" id="GO:0016787">
    <property type="term" value="F:hydrolase activity"/>
    <property type="evidence" value="ECO:0007669"/>
    <property type="project" value="UniProtKB-KW"/>
</dbReference>
<dbReference type="RefSeq" id="WP_349245263.1">
    <property type="nucleotide sequence ID" value="NZ_JASCXX010000014.1"/>
</dbReference>
<proteinExistence type="inferred from homology"/>
<evidence type="ECO:0000256" key="4">
    <source>
        <dbReference type="ARBA" id="ARBA00022741"/>
    </source>
</evidence>
<dbReference type="GO" id="GO:0110001">
    <property type="term" value="C:toxin-antitoxin complex"/>
    <property type="evidence" value="ECO:0007669"/>
    <property type="project" value="InterPro"/>
</dbReference>
<dbReference type="InterPro" id="IPR008201">
    <property type="entry name" value="HepT-like"/>
</dbReference>
<evidence type="ECO:0000256" key="3">
    <source>
        <dbReference type="ARBA" id="ARBA00022722"/>
    </source>
</evidence>
<dbReference type="Gene3D" id="1.20.120.580">
    <property type="entry name" value="bsu32300-like"/>
    <property type="match status" value="1"/>
</dbReference>
<reference evidence="7" key="1">
    <citation type="submission" date="2023-05" db="EMBL/GenBank/DDBJ databases">
        <title>Anaerotaeda fermentans gen. nov., sp. nov., a novel anaerobic planctomycete of the new family within the order Sedimentisphaerales isolated from Taman Peninsula, Russia.</title>
        <authorList>
            <person name="Khomyakova M.A."/>
            <person name="Merkel A.Y."/>
            <person name="Slobodkin A.I."/>
        </authorList>
    </citation>
    <scope>NUCLEOTIDE SEQUENCE</scope>
    <source>
        <strain evidence="7">M17dextr</strain>
    </source>
</reference>
<accession>A0AAW6U1X4</accession>
<evidence type="ECO:0000313" key="8">
    <source>
        <dbReference type="Proteomes" id="UP001431776"/>
    </source>
</evidence>
<keyword evidence="4" id="KW-0547">Nucleotide-binding</keyword>
<keyword evidence="2" id="KW-1277">Toxin-antitoxin system</keyword>
<evidence type="ECO:0000256" key="5">
    <source>
        <dbReference type="ARBA" id="ARBA00022801"/>
    </source>
</evidence>
<dbReference type="Pfam" id="PF01934">
    <property type="entry name" value="HepT-like"/>
    <property type="match status" value="1"/>
</dbReference>
<organism evidence="7 8">
    <name type="scientific">Anaerobaca lacustris</name>
    <dbReference type="NCBI Taxonomy" id="3044600"/>
    <lineage>
        <taxon>Bacteria</taxon>
        <taxon>Pseudomonadati</taxon>
        <taxon>Planctomycetota</taxon>
        <taxon>Phycisphaerae</taxon>
        <taxon>Sedimentisphaerales</taxon>
        <taxon>Anaerobacaceae</taxon>
        <taxon>Anaerobaca</taxon>
    </lineage>
</organism>
<dbReference type="Proteomes" id="UP001431776">
    <property type="component" value="Unassembled WGS sequence"/>
</dbReference>
<comment type="similarity">
    <text evidence="6">Belongs to the HepT RNase toxin family.</text>
</comment>
<gene>
    <name evidence="7" type="ORF">QJ522_12415</name>
</gene>
<name>A0AAW6U1X4_9BACT</name>